<accession>A0A507C8E9</accession>
<dbReference type="AlphaFoldDB" id="A0A507C8E9"/>
<evidence type="ECO:0000313" key="2">
    <source>
        <dbReference type="Proteomes" id="UP000320475"/>
    </source>
</evidence>
<gene>
    <name evidence="1" type="ORF">SeLEV6574_g08183</name>
</gene>
<protein>
    <submittedName>
        <fullName evidence="1">Uncharacterized protein</fullName>
    </submittedName>
</protein>
<comment type="caution">
    <text evidence="1">The sequence shown here is derived from an EMBL/GenBank/DDBJ whole genome shotgun (WGS) entry which is preliminary data.</text>
</comment>
<name>A0A507C8E9_9FUNG</name>
<evidence type="ECO:0000313" key="1">
    <source>
        <dbReference type="EMBL" id="TPX35419.1"/>
    </source>
</evidence>
<organism evidence="1 2">
    <name type="scientific">Synchytrium endobioticum</name>
    <dbReference type="NCBI Taxonomy" id="286115"/>
    <lineage>
        <taxon>Eukaryota</taxon>
        <taxon>Fungi</taxon>
        <taxon>Fungi incertae sedis</taxon>
        <taxon>Chytridiomycota</taxon>
        <taxon>Chytridiomycota incertae sedis</taxon>
        <taxon>Chytridiomycetes</taxon>
        <taxon>Synchytriales</taxon>
        <taxon>Synchytriaceae</taxon>
        <taxon>Synchytrium</taxon>
    </lineage>
</organism>
<sequence length="99" mass="10594">MAPGSSIMSALIAGGGAMSTFKALTDRAVFTFSHANTMEGAFEHGRYDASGRTAVDLYKHHGLSRLRKRGSDNYNPARATSSTVRSTTIIVFNLDAIVI</sequence>
<dbReference type="EMBL" id="QEAM01000766">
    <property type="protein sequence ID" value="TPX35419.1"/>
    <property type="molecule type" value="Genomic_DNA"/>
</dbReference>
<dbReference type="VEuPathDB" id="FungiDB:SeMB42_g07045"/>
<reference evidence="1 2" key="1">
    <citation type="journal article" date="2019" name="Sci. Rep.">
        <title>Comparative genomics of chytrid fungi reveal insights into the obligate biotrophic and pathogenic lifestyle of Synchytrium endobioticum.</title>
        <authorList>
            <person name="van de Vossenberg B.T.L.H."/>
            <person name="Warris S."/>
            <person name="Nguyen H.D.T."/>
            <person name="van Gent-Pelzer M.P.E."/>
            <person name="Joly D.L."/>
            <person name="van de Geest H.C."/>
            <person name="Bonants P.J.M."/>
            <person name="Smith D.S."/>
            <person name="Levesque C.A."/>
            <person name="van der Lee T.A.J."/>
        </authorList>
    </citation>
    <scope>NUCLEOTIDE SEQUENCE [LARGE SCALE GENOMIC DNA]</scope>
    <source>
        <strain evidence="1 2">LEV6574</strain>
    </source>
</reference>
<dbReference type="Proteomes" id="UP000320475">
    <property type="component" value="Unassembled WGS sequence"/>
</dbReference>
<proteinExistence type="predicted"/>